<dbReference type="InParanoid" id="A0A2J6T9N2"/>
<reference evidence="1" key="1">
    <citation type="submission" date="2016-04" db="EMBL/GenBank/DDBJ databases">
        <title>A degradative enzymes factory behind the ericoid mycorrhizal symbiosis.</title>
        <authorList>
            <consortium name="DOE Joint Genome Institute"/>
            <person name="Martino E."/>
            <person name="Morin E."/>
            <person name="Grelet G."/>
            <person name="Kuo A."/>
            <person name="Kohler A."/>
            <person name="Daghino S."/>
            <person name="Barry K."/>
            <person name="Choi C."/>
            <person name="Cichocki N."/>
            <person name="Clum A."/>
            <person name="Copeland A."/>
            <person name="Hainaut M."/>
            <person name="Haridas S."/>
            <person name="Labutti K."/>
            <person name="Lindquist E."/>
            <person name="Lipzen A."/>
            <person name="Khouja H.-R."/>
            <person name="Murat C."/>
            <person name="Ohm R."/>
            <person name="Olson A."/>
            <person name="Spatafora J."/>
            <person name="Veneault-Fourrey C."/>
            <person name="Henrissat B."/>
            <person name="Grigoriev I."/>
            <person name="Martin F."/>
            <person name="Perotto S."/>
        </authorList>
    </citation>
    <scope>NUCLEOTIDE SEQUENCE [LARGE SCALE GENOMIC DNA]</scope>
    <source>
        <strain evidence="1">E</strain>
    </source>
</reference>
<accession>A0A2J6T9N2</accession>
<proteinExistence type="predicted"/>
<evidence type="ECO:0000313" key="1">
    <source>
        <dbReference type="EMBL" id="PMD59725.1"/>
    </source>
</evidence>
<evidence type="ECO:0000313" key="2">
    <source>
        <dbReference type="Proteomes" id="UP000235371"/>
    </source>
</evidence>
<gene>
    <name evidence="1" type="ORF">K444DRAFT_408711</name>
</gene>
<protein>
    <submittedName>
        <fullName evidence="1">Uncharacterized protein</fullName>
    </submittedName>
</protein>
<name>A0A2J6T9N2_9HELO</name>
<dbReference type="GeneID" id="36580675"/>
<keyword evidence="2" id="KW-1185">Reference proteome</keyword>
<dbReference type="AlphaFoldDB" id="A0A2J6T9N2"/>
<dbReference type="RefSeq" id="XP_024736629.1">
    <property type="nucleotide sequence ID" value="XM_024872595.1"/>
</dbReference>
<sequence>MSNLSAGLIQAVWRQAGATTYQLHDSTTPRLNPSKIPNSSDEKCFMAWRQLLTGLEFGTFSERMDDLASLNLQLGISLCGRSFPMAVGRRKAIPSCSAVDLSGWPHCGRSMGSRCNPPFPNSPPRHVRPTRFHPPITAAARARSNGPRSTFKIVHSSEGCGQ</sequence>
<dbReference type="Proteomes" id="UP000235371">
    <property type="component" value="Unassembled WGS sequence"/>
</dbReference>
<dbReference type="EMBL" id="KZ613813">
    <property type="protein sequence ID" value="PMD59725.1"/>
    <property type="molecule type" value="Genomic_DNA"/>
</dbReference>
<organism evidence="1 2">
    <name type="scientific">Hyaloscypha bicolor E</name>
    <dbReference type="NCBI Taxonomy" id="1095630"/>
    <lineage>
        <taxon>Eukaryota</taxon>
        <taxon>Fungi</taxon>
        <taxon>Dikarya</taxon>
        <taxon>Ascomycota</taxon>
        <taxon>Pezizomycotina</taxon>
        <taxon>Leotiomycetes</taxon>
        <taxon>Helotiales</taxon>
        <taxon>Hyaloscyphaceae</taxon>
        <taxon>Hyaloscypha</taxon>
        <taxon>Hyaloscypha bicolor</taxon>
    </lineage>
</organism>